<reference evidence="1 2" key="1">
    <citation type="journal article" date="2018" name="Sci. Rep.">
        <title>Genomic signatures of local adaptation to the degree of environmental predictability in rotifers.</title>
        <authorList>
            <person name="Franch-Gras L."/>
            <person name="Hahn C."/>
            <person name="Garcia-Roger E.M."/>
            <person name="Carmona M.J."/>
            <person name="Serra M."/>
            <person name="Gomez A."/>
        </authorList>
    </citation>
    <scope>NUCLEOTIDE SEQUENCE [LARGE SCALE GENOMIC DNA]</scope>
    <source>
        <strain evidence="1">HYR1</strain>
    </source>
</reference>
<accession>A0A3M7PAV0</accession>
<sequence length="80" mass="9394">MRINIKNLVKLFGLIFFCLIVLNLKNQLLLFKNKPAPKKYLMCIKAYKIPHPNDGAFFFSLHTKLDINYLTILRKKLADI</sequence>
<dbReference type="AlphaFoldDB" id="A0A3M7PAV0"/>
<evidence type="ECO:0000313" key="1">
    <source>
        <dbReference type="EMBL" id="RMZ96163.1"/>
    </source>
</evidence>
<name>A0A3M7PAV0_BRAPC</name>
<protein>
    <submittedName>
        <fullName evidence="1">Uncharacterized protein</fullName>
    </submittedName>
</protein>
<dbReference type="EMBL" id="REGN01012300">
    <property type="protein sequence ID" value="RMZ96163.1"/>
    <property type="molecule type" value="Genomic_DNA"/>
</dbReference>
<dbReference type="Proteomes" id="UP000276133">
    <property type="component" value="Unassembled WGS sequence"/>
</dbReference>
<keyword evidence="2" id="KW-1185">Reference proteome</keyword>
<organism evidence="1 2">
    <name type="scientific">Brachionus plicatilis</name>
    <name type="common">Marine rotifer</name>
    <name type="synonym">Brachionus muelleri</name>
    <dbReference type="NCBI Taxonomy" id="10195"/>
    <lineage>
        <taxon>Eukaryota</taxon>
        <taxon>Metazoa</taxon>
        <taxon>Spiralia</taxon>
        <taxon>Gnathifera</taxon>
        <taxon>Rotifera</taxon>
        <taxon>Eurotatoria</taxon>
        <taxon>Monogononta</taxon>
        <taxon>Pseudotrocha</taxon>
        <taxon>Ploima</taxon>
        <taxon>Brachionidae</taxon>
        <taxon>Brachionus</taxon>
    </lineage>
</organism>
<evidence type="ECO:0000313" key="2">
    <source>
        <dbReference type="Proteomes" id="UP000276133"/>
    </source>
</evidence>
<proteinExistence type="predicted"/>
<comment type="caution">
    <text evidence="1">The sequence shown here is derived from an EMBL/GenBank/DDBJ whole genome shotgun (WGS) entry which is preliminary data.</text>
</comment>
<gene>
    <name evidence="1" type="ORF">BpHYR1_050570</name>
</gene>